<feature type="signal peptide" evidence="6">
    <location>
        <begin position="1"/>
        <end position="19"/>
    </location>
</feature>
<evidence type="ECO:0000256" key="5">
    <source>
        <dbReference type="ARBA" id="ARBA00023288"/>
    </source>
</evidence>
<dbReference type="Proteomes" id="UP000095003">
    <property type="component" value="Unassembled WGS sequence"/>
</dbReference>
<keyword evidence="3" id="KW-0472">Membrane</keyword>
<reference evidence="7 8" key="1">
    <citation type="submission" date="2016-07" db="EMBL/GenBank/DDBJ databases">
        <title>Characterization of isolates of Eisenbergiella tayi derived from blood cultures, using whole genome sequencing.</title>
        <authorList>
            <person name="Burdz T."/>
            <person name="Wiebe D."/>
            <person name="Huynh C."/>
            <person name="Bernard K."/>
        </authorList>
    </citation>
    <scope>NUCLEOTIDE SEQUENCE [LARGE SCALE GENOMIC DNA]</scope>
    <source>
        <strain evidence="7 8">NML 120489</strain>
    </source>
</reference>
<organism evidence="7 8">
    <name type="scientific">Eisenbergiella tayi</name>
    <dbReference type="NCBI Taxonomy" id="1432052"/>
    <lineage>
        <taxon>Bacteria</taxon>
        <taxon>Bacillati</taxon>
        <taxon>Bacillota</taxon>
        <taxon>Clostridia</taxon>
        <taxon>Lachnospirales</taxon>
        <taxon>Lachnospiraceae</taxon>
        <taxon>Eisenbergiella</taxon>
    </lineage>
</organism>
<keyword evidence="2 6" id="KW-0732">Signal</keyword>
<feature type="chain" id="PRO_5038859998" evidence="6">
    <location>
        <begin position="20"/>
        <end position="434"/>
    </location>
</feature>
<dbReference type="GeneID" id="93300461"/>
<gene>
    <name evidence="7" type="ORF">BEH84_05782</name>
</gene>
<protein>
    <submittedName>
        <fullName evidence="7">Bacterial extracellular solute-binding protein</fullName>
    </submittedName>
</protein>
<accession>A0A1E3A7X0</accession>
<evidence type="ECO:0000313" key="7">
    <source>
        <dbReference type="EMBL" id="ODM04719.1"/>
    </source>
</evidence>
<dbReference type="InterPro" id="IPR050490">
    <property type="entry name" value="Bact_solute-bd_prot1"/>
</dbReference>
<dbReference type="PANTHER" id="PTHR43649:SF33">
    <property type="entry name" value="POLYGALACTURONAN_RHAMNOGALACTURONAN-BINDING PROTEIN YTCQ"/>
    <property type="match status" value="1"/>
</dbReference>
<keyword evidence="4" id="KW-0564">Palmitate</keyword>
<keyword evidence="1" id="KW-1003">Cell membrane</keyword>
<dbReference type="PROSITE" id="PS51257">
    <property type="entry name" value="PROKAR_LIPOPROTEIN"/>
    <property type="match status" value="1"/>
</dbReference>
<dbReference type="AlphaFoldDB" id="A0A1E3A7X0"/>
<evidence type="ECO:0000256" key="3">
    <source>
        <dbReference type="ARBA" id="ARBA00023136"/>
    </source>
</evidence>
<dbReference type="RefSeq" id="WP_069159212.1">
    <property type="nucleotide sequence ID" value="NZ_DBFYTC010000114.1"/>
</dbReference>
<comment type="caution">
    <text evidence="7">The sequence shown here is derived from an EMBL/GenBank/DDBJ whole genome shotgun (WGS) entry which is preliminary data.</text>
</comment>
<evidence type="ECO:0000256" key="6">
    <source>
        <dbReference type="SAM" id="SignalP"/>
    </source>
</evidence>
<proteinExistence type="predicted"/>
<name>A0A1E3A7X0_9FIRM</name>
<sequence length="434" mass="48621">MKKKLCVCLAVLMVLGSMAGCGSSPSKEKETAAFEAKDPSEYSGTITIWSWTDDPKYQIEAFNKVYPNVKVEFTQIGEDYDVKMQTIVDNEADGPDIFCADAKVVKNYLESDAWENLSAEPYNATALAEDVIGYTKEIGSDAQGNLRALCWQATPGGLWYKRSMAKEYLGTDDPEEVSKMLSSTEGMLDVAKTIHDKSNGKTAFVTNFQDLWMMSCYGQRKEPWVKDGKFIMDDYVPEFLDLGKTFRENGYDAKLDAWSTAWYAAAADDSLFGYVLPTWGMQYVIQGSAPDSKGDWAIASMPASYFNGGTYMGIYKKSTQKELAWEYLKFITLDPDYSRQYAIDKSDFPALVSVEDELVESYSDTWCGGQNTFAFFKEEAGKINASLVTKYDDTINNLLLQNAELYAQGEVTKEEALEQFKKDVANAYQSITVE</sequence>
<dbReference type="SUPFAM" id="SSF53850">
    <property type="entry name" value="Periplasmic binding protein-like II"/>
    <property type="match status" value="1"/>
</dbReference>
<evidence type="ECO:0000256" key="2">
    <source>
        <dbReference type="ARBA" id="ARBA00022729"/>
    </source>
</evidence>
<keyword evidence="5" id="KW-0449">Lipoprotein</keyword>
<dbReference type="Pfam" id="PF01547">
    <property type="entry name" value="SBP_bac_1"/>
    <property type="match status" value="1"/>
</dbReference>
<evidence type="ECO:0000313" key="8">
    <source>
        <dbReference type="Proteomes" id="UP000095003"/>
    </source>
</evidence>
<dbReference type="InterPro" id="IPR006059">
    <property type="entry name" value="SBP"/>
</dbReference>
<dbReference type="Gene3D" id="3.40.190.10">
    <property type="entry name" value="Periplasmic binding protein-like II"/>
    <property type="match status" value="1"/>
</dbReference>
<dbReference type="PANTHER" id="PTHR43649">
    <property type="entry name" value="ARABINOSE-BINDING PROTEIN-RELATED"/>
    <property type="match status" value="1"/>
</dbReference>
<evidence type="ECO:0000256" key="4">
    <source>
        <dbReference type="ARBA" id="ARBA00023139"/>
    </source>
</evidence>
<evidence type="ECO:0000256" key="1">
    <source>
        <dbReference type="ARBA" id="ARBA00022475"/>
    </source>
</evidence>
<dbReference type="EMBL" id="MCGI01000007">
    <property type="protein sequence ID" value="ODM04719.1"/>
    <property type="molecule type" value="Genomic_DNA"/>
</dbReference>